<feature type="chain" id="PRO_5044969117" evidence="2">
    <location>
        <begin position="33"/>
        <end position="512"/>
    </location>
</feature>
<keyword evidence="2" id="KW-0547">Nucleotide-binding</keyword>
<dbReference type="InterPro" id="IPR029052">
    <property type="entry name" value="Metallo-depent_PP-like"/>
</dbReference>
<sequence>MLTRIRTLAGAAALAGTLLFPATLLFPMPAAAQNGTLTFLHFNDIYEISPVKGRGGFAPLTTVLKAERERSAGAVTTVGGDFLSPSLLSGTTRGEQMTALFNAMGVDVVTFGNHEFDFGTEVLKARIAESKFPWVGTNVTGPDGKPLPGSVVTWTKTVGDIKVGFLGVVTPETAHLSSGGVEATFTNVQAAAALAVKALRDEGANVVVALTHQTIAEDRDLAVKVKGIDLMLGGHDHDPISFYEGSTLILKSGADGHYLGVIDLAVSTKATDKGPATTVLPAGWRFVTTAGAAPDPEIAALVKRYTDQLDTTLAGVIGRTETDLDSRKDVVRSQETTMGNLIADALREGLKADVAITNGGGIRADTLHPAGSPLTRKDIFAEMPFGNVAVLTVLSGGDLLAALEHGVSKVEEKAGRFPQVSGLTFTYDPKLPSGTRVTAATVGGQPLDPGKAYRVATNDYMLKGGDGYAALTRGRTVVDASGAVLMATMVMDYVEARKTVAPKVEGRIVTKP</sequence>
<dbReference type="InterPro" id="IPR008334">
    <property type="entry name" value="5'-Nucleotdase_C"/>
</dbReference>
<dbReference type="Proteomes" id="UP001227317">
    <property type="component" value="Unassembled WGS sequence"/>
</dbReference>
<evidence type="ECO:0000259" key="4">
    <source>
        <dbReference type="Pfam" id="PF02872"/>
    </source>
</evidence>
<gene>
    <name evidence="5" type="ORF">QSG27_08030</name>
</gene>
<dbReference type="RefSeq" id="WP_306704926.1">
    <property type="nucleotide sequence ID" value="NZ_JAUJFI010000026.1"/>
</dbReference>
<keyword evidence="2" id="KW-0378">Hydrolase</keyword>
<evidence type="ECO:0000313" key="5">
    <source>
        <dbReference type="EMBL" id="MDQ2102634.1"/>
    </source>
</evidence>
<dbReference type="SUPFAM" id="SSF55816">
    <property type="entry name" value="5'-nucleotidase (syn. UDP-sugar hydrolase), C-terminal domain"/>
    <property type="match status" value="1"/>
</dbReference>
<evidence type="ECO:0000259" key="3">
    <source>
        <dbReference type="Pfam" id="PF00149"/>
    </source>
</evidence>
<dbReference type="InterPro" id="IPR006179">
    <property type="entry name" value="5_nucleotidase/apyrase"/>
</dbReference>
<dbReference type="EMBL" id="JAUJFI010000026">
    <property type="protein sequence ID" value="MDQ2102634.1"/>
    <property type="molecule type" value="Genomic_DNA"/>
</dbReference>
<proteinExistence type="inferred from homology"/>
<dbReference type="InterPro" id="IPR036907">
    <property type="entry name" value="5'-Nucleotdase_C_sf"/>
</dbReference>
<dbReference type="PRINTS" id="PR01607">
    <property type="entry name" value="APYRASEFAMLY"/>
</dbReference>
<accession>A0ABU0WG82</accession>
<evidence type="ECO:0000313" key="6">
    <source>
        <dbReference type="Proteomes" id="UP001227317"/>
    </source>
</evidence>
<name>A0ABU0WG82_9PROT</name>
<evidence type="ECO:0000256" key="1">
    <source>
        <dbReference type="ARBA" id="ARBA00022729"/>
    </source>
</evidence>
<keyword evidence="1 2" id="KW-0732">Signal</keyword>
<feature type="domain" description="5'-Nucleotidase C-terminal" evidence="4">
    <location>
        <begin position="316"/>
        <end position="472"/>
    </location>
</feature>
<dbReference type="Pfam" id="PF00149">
    <property type="entry name" value="Metallophos"/>
    <property type="match status" value="1"/>
</dbReference>
<dbReference type="Gene3D" id="3.60.21.10">
    <property type="match status" value="1"/>
</dbReference>
<dbReference type="Pfam" id="PF02872">
    <property type="entry name" value="5_nucleotid_C"/>
    <property type="match status" value="1"/>
</dbReference>
<organism evidence="5 6">
    <name type="scientific">Azospirillum isscasi</name>
    <dbReference type="NCBI Taxonomy" id="3053926"/>
    <lineage>
        <taxon>Bacteria</taxon>
        <taxon>Pseudomonadati</taxon>
        <taxon>Pseudomonadota</taxon>
        <taxon>Alphaproteobacteria</taxon>
        <taxon>Rhodospirillales</taxon>
        <taxon>Azospirillaceae</taxon>
        <taxon>Azospirillum</taxon>
    </lineage>
</organism>
<comment type="similarity">
    <text evidence="2">Belongs to the 5'-nucleotidase family.</text>
</comment>
<feature type="signal peptide" evidence="2">
    <location>
        <begin position="1"/>
        <end position="32"/>
    </location>
</feature>
<evidence type="ECO:0000256" key="2">
    <source>
        <dbReference type="RuleBase" id="RU362119"/>
    </source>
</evidence>
<dbReference type="InterPro" id="IPR004843">
    <property type="entry name" value="Calcineurin-like_PHP"/>
</dbReference>
<protein>
    <submittedName>
        <fullName evidence="5">5'-nucleotidase C-terminal domain-containing protein</fullName>
    </submittedName>
</protein>
<dbReference type="Gene3D" id="3.90.780.10">
    <property type="entry name" value="5'-Nucleotidase, C-terminal domain"/>
    <property type="match status" value="1"/>
</dbReference>
<dbReference type="PANTHER" id="PTHR11575">
    <property type="entry name" value="5'-NUCLEOTIDASE-RELATED"/>
    <property type="match status" value="1"/>
</dbReference>
<feature type="domain" description="Calcineurin-like phosphoesterase" evidence="3">
    <location>
        <begin position="38"/>
        <end position="239"/>
    </location>
</feature>
<dbReference type="PANTHER" id="PTHR11575:SF48">
    <property type="entry name" value="5'-NUCLEOTIDASE"/>
    <property type="match status" value="1"/>
</dbReference>
<dbReference type="SUPFAM" id="SSF56300">
    <property type="entry name" value="Metallo-dependent phosphatases"/>
    <property type="match status" value="1"/>
</dbReference>
<comment type="caution">
    <text evidence="5">The sequence shown here is derived from an EMBL/GenBank/DDBJ whole genome shotgun (WGS) entry which is preliminary data.</text>
</comment>
<reference evidence="5 6" key="1">
    <citation type="submission" date="2023-06" db="EMBL/GenBank/DDBJ databases">
        <title>Azospirillum isscasensis sp.nov, a bacterium isolated from rhizosphere soil of rice.</title>
        <authorList>
            <person name="Wang H."/>
        </authorList>
    </citation>
    <scope>NUCLEOTIDE SEQUENCE [LARGE SCALE GENOMIC DNA]</scope>
    <source>
        <strain evidence="5 6">C340-1</strain>
    </source>
</reference>
<keyword evidence="6" id="KW-1185">Reference proteome</keyword>